<dbReference type="KEGG" id="bqy:MUS_2003"/>
<dbReference type="PATRIC" id="fig|1126211.3.peg.1911"/>
<dbReference type="HOGENOM" id="CLU_2986667_0_0_9"/>
<organism evidence="1 2">
    <name type="scientific">Bacillus amyloliquefaciens (strain Y2)</name>
    <name type="common">Bacillus amyloliquefaciens subsp. plantarum (strain B9601-Y2)</name>
    <dbReference type="NCBI Taxonomy" id="1155777"/>
    <lineage>
        <taxon>Bacteria</taxon>
        <taxon>Bacillati</taxon>
        <taxon>Bacillota</taxon>
        <taxon>Bacilli</taxon>
        <taxon>Bacillales</taxon>
        <taxon>Bacillaceae</taxon>
        <taxon>Bacillus</taxon>
        <taxon>Bacillus amyloliquefaciens group</taxon>
    </lineage>
</organism>
<name>I2C5P6_BACAY</name>
<evidence type="ECO:0000313" key="1">
    <source>
        <dbReference type="EMBL" id="AFJ61970.1"/>
    </source>
</evidence>
<reference evidence="1 2" key="1">
    <citation type="journal article" date="2012" name="J. Biotechnol.">
        <title>Genome sequence of the plant growth promoting strain Bacillus amyloliquefaciens subsp. plantarum B9601-Y2 and expression of mersacidin and other secondary metabolites.</title>
        <authorList>
            <person name="He P."/>
            <person name="Hao K."/>
            <person name="Blom J."/>
            <person name="Ruckert C."/>
            <person name="Vater J."/>
            <person name="Mao Z."/>
            <person name="Wu Y."/>
            <person name="Hou M."/>
            <person name="He P."/>
            <person name="He Y."/>
            <person name="Borriss R."/>
        </authorList>
    </citation>
    <scope>NUCLEOTIDE SEQUENCE [LARGE SCALE GENOMIC DNA]</scope>
    <source>
        <strain evidence="1">Y2</strain>
    </source>
</reference>
<evidence type="ECO:0000313" key="2">
    <source>
        <dbReference type="Proteomes" id="UP000002878"/>
    </source>
</evidence>
<dbReference type="EMBL" id="CP003332">
    <property type="protein sequence ID" value="AFJ61970.1"/>
    <property type="molecule type" value="Genomic_DNA"/>
</dbReference>
<gene>
    <name evidence="1" type="ORF">MUS_2003</name>
</gene>
<sequence length="57" mass="6464">MEKEIEAKANAKIEKLSSLLEMGRESWSNLPSLLQIGIVNTEGESVIQEERFSEEIE</sequence>
<dbReference type="AlphaFoldDB" id="I2C5P6"/>
<dbReference type="Proteomes" id="UP000002878">
    <property type="component" value="Chromosome"/>
</dbReference>
<accession>I2C5P6</accession>
<proteinExistence type="predicted"/>
<protein>
    <submittedName>
        <fullName evidence="1">Uncharacterized protein</fullName>
    </submittedName>
</protein>